<dbReference type="Proteomes" id="UP000231198">
    <property type="component" value="Unassembled WGS sequence"/>
</dbReference>
<accession>A0A2H0WSS8</accession>
<dbReference type="AlphaFoldDB" id="A0A2H0WSS8"/>
<evidence type="ECO:0000313" key="3">
    <source>
        <dbReference type="EMBL" id="PIS15677.1"/>
    </source>
</evidence>
<dbReference type="GO" id="GO:0003676">
    <property type="term" value="F:nucleic acid binding"/>
    <property type="evidence" value="ECO:0007669"/>
    <property type="project" value="InterPro"/>
</dbReference>
<dbReference type="EMBL" id="PEZG01000056">
    <property type="protein sequence ID" value="PIS15677.1"/>
    <property type="molecule type" value="Genomic_DNA"/>
</dbReference>
<dbReference type="InterPro" id="IPR011856">
    <property type="entry name" value="tRNA_endonuc-like_dom_sf"/>
</dbReference>
<evidence type="ECO:0000256" key="2">
    <source>
        <dbReference type="HAMAP-Rule" id="MF_00048"/>
    </source>
</evidence>
<dbReference type="Pfam" id="PF02021">
    <property type="entry name" value="UPF0102"/>
    <property type="match status" value="1"/>
</dbReference>
<evidence type="ECO:0000313" key="4">
    <source>
        <dbReference type="Proteomes" id="UP000231198"/>
    </source>
</evidence>
<dbReference type="InterPro" id="IPR011335">
    <property type="entry name" value="Restrct_endonuc-II-like"/>
</dbReference>
<dbReference type="NCBIfam" id="NF009150">
    <property type="entry name" value="PRK12497.1-3"/>
    <property type="match status" value="1"/>
</dbReference>
<comment type="caution">
    <text evidence="3">The sequence shown here is derived from an EMBL/GenBank/DDBJ whole genome shotgun (WGS) entry which is preliminary data.</text>
</comment>
<organism evidence="3 4">
    <name type="scientific">Candidatus Roizmanbacteria bacterium CG09_land_8_20_14_0_10_41_9</name>
    <dbReference type="NCBI Taxonomy" id="1974850"/>
    <lineage>
        <taxon>Bacteria</taxon>
        <taxon>Candidatus Roizmaniibacteriota</taxon>
    </lineage>
</organism>
<gene>
    <name evidence="3" type="ORF">COT62_02505</name>
</gene>
<protein>
    <recommendedName>
        <fullName evidence="2">UPF0102 protein COT62_02505</fullName>
    </recommendedName>
</protein>
<dbReference type="CDD" id="cd20736">
    <property type="entry name" value="PoNe_Nuclease"/>
    <property type="match status" value="1"/>
</dbReference>
<evidence type="ECO:0000256" key="1">
    <source>
        <dbReference type="ARBA" id="ARBA00006738"/>
    </source>
</evidence>
<sequence>MSLVSRNLGISGESHAVNYLQKKGYMIRARNERTKFGEIDIIAERNHKIVFIEVKTRSSLEKGKPYESVTYGKQKRLLRAAQYYILKNRLSAYKLSIGVISIIGNSSGKKNTIDFFEDIGSYDL</sequence>
<dbReference type="SUPFAM" id="SSF52980">
    <property type="entry name" value="Restriction endonuclease-like"/>
    <property type="match status" value="1"/>
</dbReference>
<comment type="similarity">
    <text evidence="1 2">Belongs to the UPF0102 family.</text>
</comment>
<dbReference type="PANTHER" id="PTHR34039:SF1">
    <property type="entry name" value="UPF0102 PROTEIN YRAN"/>
    <property type="match status" value="1"/>
</dbReference>
<dbReference type="HAMAP" id="MF_00048">
    <property type="entry name" value="UPF0102"/>
    <property type="match status" value="1"/>
</dbReference>
<reference evidence="4" key="1">
    <citation type="submission" date="2017-09" db="EMBL/GenBank/DDBJ databases">
        <title>Depth-based differentiation of microbial function through sediment-hosted aquifers and enrichment of novel symbionts in the deep terrestrial subsurface.</title>
        <authorList>
            <person name="Probst A.J."/>
            <person name="Ladd B."/>
            <person name="Jarett J.K."/>
            <person name="Geller-Mcgrath D.E."/>
            <person name="Sieber C.M.K."/>
            <person name="Emerson J.B."/>
            <person name="Anantharaman K."/>
            <person name="Thomas B.C."/>
            <person name="Malmstrom R."/>
            <person name="Stieglmeier M."/>
            <person name="Klingl A."/>
            <person name="Woyke T."/>
            <person name="Ryan C.M."/>
            <person name="Banfield J.F."/>
        </authorList>
    </citation>
    <scope>NUCLEOTIDE SEQUENCE [LARGE SCALE GENOMIC DNA]</scope>
</reference>
<dbReference type="PANTHER" id="PTHR34039">
    <property type="entry name" value="UPF0102 PROTEIN YRAN"/>
    <property type="match status" value="1"/>
</dbReference>
<dbReference type="InterPro" id="IPR003509">
    <property type="entry name" value="UPF0102_YraN-like"/>
</dbReference>
<name>A0A2H0WSS8_9BACT</name>
<proteinExistence type="inferred from homology"/>
<dbReference type="Gene3D" id="3.40.1350.10">
    <property type="match status" value="1"/>
</dbReference>